<dbReference type="SUPFAM" id="SSF50965">
    <property type="entry name" value="Galactose oxidase, central domain"/>
    <property type="match status" value="1"/>
</dbReference>
<accession>A0A0D3JMU5</accession>
<dbReference type="EnsemblProtists" id="EOD24830">
    <property type="protein sequence ID" value="EOD24830"/>
    <property type="gene ID" value="EMIHUDRAFT_115773"/>
</dbReference>
<evidence type="ECO:0000313" key="4">
    <source>
        <dbReference type="Proteomes" id="UP000013827"/>
    </source>
</evidence>
<dbReference type="PaxDb" id="2903-EOD24830"/>
<dbReference type="HOGENOM" id="CLU_704809_0_0_1"/>
<evidence type="ECO:0000256" key="1">
    <source>
        <dbReference type="ARBA" id="ARBA00022441"/>
    </source>
</evidence>
<evidence type="ECO:0008006" key="5">
    <source>
        <dbReference type="Google" id="ProtNLM"/>
    </source>
</evidence>
<keyword evidence="2" id="KW-0677">Repeat</keyword>
<dbReference type="AlphaFoldDB" id="A0A0D3JMU5"/>
<dbReference type="RefSeq" id="XP_005777259.1">
    <property type="nucleotide sequence ID" value="XM_005777202.1"/>
</dbReference>
<keyword evidence="4" id="KW-1185">Reference proteome</keyword>
<dbReference type="Proteomes" id="UP000013827">
    <property type="component" value="Unassembled WGS sequence"/>
</dbReference>
<dbReference type="InterPro" id="IPR011043">
    <property type="entry name" value="Gal_Oxase/kelch_b-propeller"/>
</dbReference>
<protein>
    <recommendedName>
        <fullName evidence="5">Kelch repeat protein</fullName>
    </recommendedName>
</protein>
<evidence type="ECO:0000313" key="3">
    <source>
        <dbReference type="EnsemblProtists" id="EOD24830"/>
    </source>
</evidence>
<name>A0A0D3JMU5_EMIH1</name>
<organism evidence="3 4">
    <name type="scientific">Emiliania huxleyi (strain CCMP1516)</name>
    <dbReference type="NCBI Taxonomy" id="280463"/>
    <lineage>
        <taxon>Eukaryota</taxon>
        <taxon>Haptista</taxon>
        <taxon>Haptophyta</taxon>
        <taxon>Prymnesiophyceae</taxon>
        <taxon>Isochrysidales</taxon>
        <taxon>Noelaerhabdaceae</taxon>
        <taxon>Emiliania</taxon>
    </lineage>
</organism>
<dbReference type="PANTHER" id="PTHR46093:SF18">
    <property type="entry name" value="FIBRONECTIN TYPE-III DOMAIN-CONTAINING PROTEIN"/>
    <property type="match status" value="1"/>
</dbReference>
<dbReference type="Pfam" id="PF24681">
    <property type="entry name" value="Kelch_KLHDC2_KLHL20_DRC7"/>
    <property type="match status" value="1"/>
</dbReference>
<dbReference type="STRING" id="2903.R1EDP4"/>
<reference evidence="3" key="2">
    <citation type="submission" date="2024-10" db="UniProtKB">
        <authorList>
            <consortium name="EnsemblProtists"/>
        </authorList>
    </citation>
    <scope>IDENTIFICATION</scope>
</reference>
<dbReference type="KEGG" id="ehx:EMIHUDRAFT_115773"/>
<evidence type="ECO:0000256" key="2">
    <source>
        <dbReference type="ARBA" id="ARBA00022737"/>
    </source>
</evidence>
<dbReference type="GeneID" id="17270374"/>
<dbReference type="PANTHER" id="PTHR46093">
    <property type="entry name" value="ACYL-COA-BINDING DOMAIN-CONTAINING PROTEIN 5"/>
    <property type="match status" value="1"/>
</dbReference>
<proteinExistence type="predicted"/>
<sequence>MPDPTLAAWDVVLPEHRPMIGDSAHPSVRYSACVVWHEGRIVVTHGYFYNHDIRQPAWLSDAWVFEVSRGAWRQVHRGERHGAPSARYSASAVVFDGGLYMYGGDDGGHKHSLHNYVFKAWNSELWRLDLSSFTWSSVTPAGRAPPKRALHSQPPAAGDAMYVYGGLERDDTWRFSFAARAWTKVRPGARKVWWVSHPIVVQLISITTMAGAAPDGRGFFVFGGTRRGKPGSRSPPTPLDDLWHFDATTRRWCTCYGDAWVYAGGGWRRVSTPSSPTHRYRQGVVRDPSSGAFYLFGGEWRESYKPYHNAIDRLIVPSLKPQPGAEPAFTAFSAAGEAAAPEGWAAVGGGGPAAVCGGLLCCLALWWARGRAHRSAHALVAQGYRQGISGPL</sequence>
<reference evidence="4" key="1">
    <citation type="journal article" date="2013" name="Nature">
        <title>Pan genome of the phytoplankton Emiliania underpins its global distribution.</title>
        <authorList>
            <person name="Read B.A."/>
            <person name="Kegel J."/>
            <person name="Klute M.J."/>
            <person name="Kuo A."/>
            <person name="Lefebvre S.C."/>
            <person name="Maumus F."/>
            <person name="Mayer C."/>
            <person name="Miller J."/>
            <person name="Monier A."/>
            <person name="Salamov A."/>
            <person name="Young J."/>
            <person name="Aguilar M."/>
            <person name="Claverie J.M."/>
            <person name="Frickenhaus S."/>
            <person name="Gonzalez K."/>
            <person name="Herman E.K."/>
            <person name="Lin Y.C."/>
            <person name="Napier J."/>
            <person name="Ogata H."/>
            <person name="Sarno A.F."/>
            <person name="Shmutz J."/>
            <person name="Schroeder D."/>
            <person name="de Vargas C."/>
            <person name="Verret F."/>
            <person name="von Dassow P."/>
            <person name="Valentin K."/>
            <person name="Van de Peer Y."/>
            <person name="Wheeler G."/>
            <person name="Dacks J.B."/>
            <person name="Delwiche C.F."/>
            <person name="Dyhrman S.T."/>
            <person name="Glockner G."/>
            <person name="John U."/>
            <person name="Richards T."/>
            <person name="Worden A.Z."/>
            <person name="Zhang X."/>
            <person name="Grigoriev I.V."/>
            <person name="Allen A.E."/>
            <person name="Bidle K."/>
            <person name="Borodovsky M."/>
            <person name="Bowler C."/>
            <person name="Brownlee C."/>
            <person name="Cock J.M."/>
            <person name="Elias M."/>
            <person name="Gladyshev V.N."/>
            <person name="Groth M."/>
            <person name="Guda C."/>
            <person name="Hadaegh A."/>
            <person name="Iglesias-Rodriguez M.D."/>
            <person name="Jenkins J."/>
            <person name="Jones B.M."/>
            <person name="Lawson T."/>
            <person name="Leese F."/>
            <person name="Lindquist E."/>
            <person name="Lobanov A."/>
            <person name="Lomsadze A."/>
            <person name="Malik S.B."/>
            <person name="Marsh M.E."/>
            <person name="Mackinder L."/>
            <person name="Mock T."/>
            <person name="Mueller-Roeber B."/>
            <person name="Pagarete A."/>
            <person name="Parker M."/>
            <person name="Probert I."/>
            <person name="Quesneville H."/>
            <person name="Raines C."/>
            <person name="Rensing S.A."/>
            <person name="Riano-Pachon D.M."/>
            <person name="Richier S."/>
            <person name="Rokitta S."/>
            <person name="Shiraiwa Y."/>
            <person name="Soanes D.M."/>
            <person name="van der Giezen M."/>
            <person name="Wahlund T.M."/>
            <person name="Williams B."/>
            <person name="Wilson W."/>
            <person name="Wolfe G."/>
            <person name="Wurch L.L."/>
        </authorList>
    </citation>
    <scope>NUCLEOTIDE SEQUENCE</scope>
</reference>
<keyword evidence="1" id="KW-0880">Kelch repeat</keyword>
<dbReference type="InterPro" id="IPR015915">
    <property type="entry name" value="Kelch-typ_b-propeller"/>
</dbReference>
<dbReference type="Gene3D" id="2.120.10.80">
    <property type="entry name" value="Kelch-type beta propeller"/>
    <property type="match status" value="2"/>
</dbReference>